<dbReference type="RefSeq" id="WP_162311385.1">
    <property type="nucleotide sequence ID" value="NZ_MWIP01000009.1"/>
</dbReference>
<feature type="signal peptide" evidence="8">
    <location>
        <begin position="1"/>
        <end position="26"/>
    </location>
</feature>
<evidence type="ECO:0000256" key="3">
    <source>
        <dbReference type="ARBA" id="ARBA00022729"/>
    </source>
</evidence>
<dbReference type="Pfam" id="PF14559">
    <property type="entry name" value="TPR_19"/>
    <property type="match status" value="2"/>
</dbReference>
<dbReference type="PANTHER" id="PTHR45586:SF1">
    <property type="entry name" value="LIPOPOLYSACCHARIDE ASSEMBLY PROTEIN B"/>
    <property type="match status" value="1"/>
</dbReference>
<dbReference type="PANTHER" id="PTHR45586">
    <property type="entry name" value="TPR REPEAT-CONTAINING PROTEIN PA4667"/>
    <property type="match status" value="1"/>
</dbReference>
<dbReference type="SMART" id="SM00028">
    <property type="entry name" value="TPR"/>
    <property type="match status" value="5"/>
</dbReference>
<evidence type="ECO:0000256" key="7">
    <source>
        <dbReference type="PROSITE-ProRule" id="PRU00339"/>
    </source>
</evidence>
<dbReference type="Pfam" id="PF13176">
    <property type="entry name" value="TPR_7"/>
    <property type="match status" value="1"/>
</dbReference>
<evidence type="ECO:0000313" key="10">
    <source>
        <dbReference type="EMBL" id="KAF1686063.1"/>
    </source>
</evidence>
<keyword evidence="6" id="KW-0135">Cellulose biosynthesis</keyword>
<feature type="domain" description="Cellulose synthase operon C C-terminal" evidence="9">
    <location>
        <begin position="1162"/>
        <end position="1473"/>
    </location>
</feature>
<keyword evidence="11" id="KW-1185">Reference proteome</keyword>
<accession>A0A7V8GLT5</accession>
<dbReference type="InterPro" id="IPR011990">
    <property type="entry name" value="TPR-like_helical_dom_sf"/>
</dbReference>
<dbReference type="GO" id="GO:0006011">
    <property type="term" value="P:UDP-alpha-D-glucose metabolic process"/>
    <property type="evidence" value="ECO:0007669"/>
    <property type="project" value="InterPro"/>
</dbReference>
<comment type="caution">
    <text evidence="10">The sequence shown here is derived from an EMBL/GenBank/DDBJ whole genome shotgun (WGS) entry which is preliminary data.</text>
</comment>
<feature type="chain" id="PRO_5031405295" evidence="8">
    <location>
        <begin position="27"/>
        <end position="1495"/>
    </location>
</feature>
<organism evidence="10 11">
    <name type="scientific">Pseudoxanthomonas broegbernensis</name>
    <dbReference type="NCBI Taxonomy" id="83619"/>
    <lineage>
        <taxon>Bacteria</taxon>
        <taxon>Pseudomonadati</taxon>
        <taxon>Pseudomonadota</taxon>
        <taxon>Gammaproteobacteria</taxon>
        <taxon>Lysobacterales</taxon>
        <taxon>Lysobacteraceae</taxon>
        <taxon>Pseudoxanthomonas</taxon>
    </lineage>
</organism>
<evidence type="ECO:0000256" key="8">
    <source>
        <dbReference type="SAM" id="SignalP"/>
    </source>
</evidence>
<reference evidence="10 11" key="1">
    <citation type="submission" date="2017-10" db="EMBL/GenBank/DDBJ databases">
        <title>Whole genome sequencing of Pseudoxanthomonas broegbernensis DSM 12573(T).</title>
        <authorList>
            <person name="Kumar S."/>
            <person name="Bansal K."/>
            <person name="Kaur A."/>
            <person name="Patil P."/>
            <person name="Sharma S."/>
            <person name="Patil P.B."/>
        </authorList>
    </citation>
    <scope>NUCLEOTIDE SEQUENCE [LARGE SCALE GENOMIC DNA]</scope>
    <source>
        <strain evidence="10 11">DSM 12573</strain>
    </source>
</reference>
<dbReference type="SUPFAM" id="SSF48452">
    <property type="entry name" value="TPR-like"/>
    <property type="match status" value="4"/>
</dbReference>
<evidence type="ECO:0000256" key="5">
    <source>
        <dbReference type="ARBA" id="ARBA00022803"/>
    </source>
</evidence>
<protein>
    <submittedName>
        <fullName evidence="10">Cellulose synthase</fullName>
    </submittedName>
</protein>
<sequence length="1495" mass="157495">MFRNKLKPIVLVGLLDLCVLAGPAMAQASATQQLVNQGNYWQDQGREDLAADAWRKLLAVDPDQPDALLGLGLIDLNQGRRGEAQRRLQQLQASHPGAPQVTRLRMALGGGGNSPLQNARRAAAAGRYVEAVQAYDQAFGEGGPPDDLALEYYQVLAGTPDGWERARDGLRRVAAVRDNPAASLALGQVLTYREPTRREGIAKLRELAGRSDVGGPARAAWRQALLWLDARAADAPLYQAFLQAQPNDREVAAKQAQLQQQATARAAQDDPGQRLLGEGFRALDAGDLATAEARFAQVLRARPRDAEASGGLGSVRLRQERFAEAGELLQRAVASNAKWRPAADTARYWQTLQEVRAMPGNGDALARVEQAVALRPQEAAGYVALGDLQGGSDPAAAERNYRKALERDAANAGALQGLIGLYGRQGRAAEASALFDRLSPAQQEKAGGAAALRATVSRARAQQALAAGDVDIARIELEDALLEQPADPWVRLDLARLYQRGGRPDQARGIMDGLLAQDDAPQALFARALYAQEQDDWAGAYASLERIPAAARDAEMAALHDTAWIHLQAAQARALMAQNRAGEAQLLLARVEASLGERLRRPAAAAALAGAYADIGSQQRALVLAQTLVAGPAPSVEDRLQYASVLLRARQDAEVAALLRQLRDAPMSAAQAGRYRDLRTGYVLRQVDALREMGNLEGAYEALAPILAQQSQDPRTIAALARLYSSAGDERQALVLYQQQLQLAPGDLDALVAAARSAAALRDMDTAERYLEAALAQSPESPEVLAAAGRIYRAAGKSRKAERYFRASLAAQARGSGQLDHGYPLASGAFAGSGGRAFNPFAGLTGPGARSAALRGDPLPMPAPAARLAAAPLPGYASAAPVEAYPRVATAVIDADGLPAPVAASAPSAAGVALPVPNPRSVPAASALPAAPSPAAAAFARPLPAPAGGGDSVLDELRGLQGQNSSSLGVAAAYRTRDGEAGLGRLDDLEVPLEGRFAMGEGKLRVALTPTILDAGSLGADYPLASRFGAGPEAALAGALTADSTPVDDLIGSSLYQTLLTRGESNATRNLIYENALDSGRYQELFNQTDGALTAAERRAAALEALYADPLPSYILGRDLANTPIGAIADQILGNAVLMRGLTAGEQAQLKALARGSAATQTPLSFQDTLYAMVANAAGARPVDSQDASGAGVSVGYEQGGFRADIGTTPLGFQESQVVGGIGYRGQAGDALTWSAEVSRRAVTDSLLSFAGVEDPRTGLQWGGVAAAGAKLAATVDNGLLGGYASLAWHRLEGENVASNDRQELGLGIYVHALETASQSLTAGLNLTAMRYDRNLSGFTYGHGGYFSPQEYVDLGFPVHWNGRGLGRRFAWQLDASAGVQHFKVDPAPYFPDDPQLQQAAYDAASMAALLGLTPEYVEPVYLGQTKTGLSYNLTGAAEWQLSSQLFLGGRMEFNNARDYRQFGANLYLRFLLDRLGAALGKQPQPIRSPFASGE</sequence>
<dbReference type="PROSITE" id="PS50005">
    <property type="entry name" value="TPR"/>
    <property type="match status" value="2"/>
</dbReference>
<comment type="pathway">
    <text evidence="2">Glycan metabolism; bacterial cellulose biosynthesis.</text>
</comment>
<evidence type="ECO:0000256" key="1">
    <source>
        <dbReference type="ARBA" id="ARBA00003476"/>
    </source>
</evidence>
<dbReference type="InterPro" id="IPR003921">
    <property type="entry name" value="Cell_synth_C"/>
</dbReference>
<comment type="function">
    <text evidence="1">Required for maximal bacterial cellulose synthesis.</text>
</comment>
<evidence type="ECO:0000256" key="6">
    <source>
        <dbReference type="ARBA" id="ARBA00022916"/>
    </source>
</evidence>
<dbReference type="GO" id="GO:0030244">
    <property type="term" value="P:cellulose biosynthetic process"/>
    <property type="evidence" value="ECO:0007669"/>
    <property type="project" value="UniProtKB-KW"/>
</dbReference>
<dbReference type="UniPathway" id="UPA00694"/>
<gene>
    <name evidence="10" type="ORF">B1992_10200</name>
</gene>
<dbReference type="Pfam" id="PF13432">
    <property type="entry name" value="TPR_16"/>
    <property type="match status" value="2"/>
</dbReference>
<dbReference type="InterPro" id="IPR019734">
    <property type="entry name" value="TPR_rpt"/>
</dbReference>
<dbReference type="PRINTS" id="PR01441">
    <property type="entry name" value="CELLSNTHASEC"/>
</dbReference>
<feature type="repeat" description="TPR" evidence="7">
    <location>
        <begin position="31"/>
        <end position="64"/>
    </location>
</feature>
<keyword evidence="4" id="KW-0677">Repeat</keyword>
<dbReference type="EMBL" id="MWIP01000009">
    <property type="protein sequence ID" value="KAF1686063.1"/>
    <property type="molecule type" value="Genomic_DNA"/>
</dbReference>
<evidence type="ECO:0000313" key="11">
    <source>
        <dbReference type="Proteomes" id="UP000462066"/>
    </source>
</evidence>
<evidence type="ECO:0000256" key="4">
    <source>
        <dbReference type="ARBA" id="ARBA00022737"/>
    </source>
</evidence>
<feature type="repeat" description="TPR" evidence="7">
    <location>
        <begin position="714"/>
        <end position="747"/>
    </location>
</feature>
<name>A0A7V8GLT5_9GAMM</name>
<proteinExistence type="predicted"/>
<dbReference type="InterPro" id="IPR051012">
    <property type="entry name" value="CellSynth/LPSAsmb/PSIAsmb"/>
</dbReference>
<evidence type="ECO:0000256" key="2">
    <source>
        <dbReference type="ARBA" id="ARBA00005186"/>
    </source>
</evidence>
<evidence type="ECO:0000259" key="9">
    <source>
        <dbReference type="Pfam" id="PF05420"/>
    </source>
</evidence>
<keyword evidence="5 7" id="KW-0802">TPR repeat</keyword>
<dbReference type="Gene3D" id="1.25.40.10">
    <property type="entry name" value="Tetratricopeptide repeat domain"/>
    <property type="match status" value="5"/>
</dbReference>
<dbReference type="GO" id="GO:0019867">
    <property type="term" value="C:outer membrane"/>
    <property type="evidence" value="ECO:0007669"/>
    <property type="project" value="InterPro"/>
</dbReference>
<dbReference type="Proteomes" id="UP000462066">
    <property type="component" value="Unassembled WGS sequence"/>
</dbReference>
<dbReference type="Pfam" id="PF05420">
    <property type="entry name" value="BCSC_C"/>
    <property type="match status" value="1"/>
</dbReference>
<keyword evidence="3 8" id="KW-0732">Signal</keyword>
<dbReference type="InterPro" id="IPR008410">
    <property type="entry name" value="BCSC_C"/>
</dbReference>